<comment type="similarity">
    <text evidence="2 8">Belongs to the malic enzymes family.</text>
</comment>
<feature type="domain" description="Malic enzyme NAD-binding" evidence="10">
    <location>
        <begin position="291"/>
        <end position="552"/>
    </location>
</feature>
<dbReference type="GO" id="GO:0046872">
    <property type="term" value="F:metal ion binding"/>
    <property type="evidence" value="ECO:0007669"/>
    <property type="project" value="UniProtKB-KW"/>
</dbReference>
<sequence>MPVVEEQQQQQIHHTANGKTHHKPRHHIAISPYYNQGTALDTESRIHLGLHGYIPVAVEDLEMQKTRALRYLRSKTTSLDKYIFMAQLRNTNIRLFYKLVCDELKEIAPIIYTPTVGEACVEYSNIYPFLGPPGAADGLYITIHDLPHIKEILQNYRRSADGSVSSPDITVITDGSRILGLGDLGMGGIGIPIGKLQLYSGAAGIDPRKTLPIILDFGTNTERYLNDPLYLGLKQKRPNDAEFYAAMDQVMQGLYEVFPDILVQFEDFSSEHAFGLLEKYQDKTFCFNDDIQGTGSVILAGFMNAVRVAQEKVGVQPGDHRIIFFGAGSSAIGVAKQILTYFMREHGFTEEQAKKIFYLVDSKGLVTLDRGDKLAQHKVYFARSDNNQAQFKTLCDVIDYAKPTALIGLSAQPQTFTKEAIEKMATLNKLPIVFPLSNPMTNAECTFQQAMEYTNNQVLFASGTAFPPVTLPSGELKYAGQGNNMYIFPGLGLGAIIAKARHVSDSMVYEAAKGLAASLEPEEIAQGDLYPALNRIRPVSALVAAAVCRQAVSEGLAQQHDLVHIVQHGTQDELMAFVEKHMWDPNHHGHFSLPPH</sequence>
<feature type="compositionally biased region" description="Low complexity" evidence="9">
    <location>
        <begin position="1"/>
        <end position="11"/>
    </location>
</feature>
<feature type="binding site" evidence="6">
    <location>
        <position position="438"/>
    </location>
    <ligand>
        <name>(S)-malate</name>
        <dbReference type="ChEBI" id="CHEBI:15589"/>
    </ligand>
</feature>
<dbReference type="PANTHER" id="PTHR23406">
    <property type="entry name" value="MALIC ENZYME-RELATED"/>
    <property type="match status" value="1"/>
</dbReference>
<feature type="active site" description="Proton donor" evidence="5">
    <location>
        <position position="112"/>
    </location>
</feature>
<dbReference type="GO" id="GO:0005739">
    <property type="term" value="C:mitochondrion"/>
    <property type="evidence" value="ECO:0007669"/>
    <property type="project" value="TreeGrafter"/>
</dbReference>
<dbReference type="SUPFAM" id="SSF53223">
    <property type="entry name" value="Aminoacid dehydrogenase-like, N-terminal domain"/>
    <property type="match status" value="1"/>
</dbReference>
<dbReference type="InterPro" id="IPR001891">
    <property type="entry name" value="Malic_OxRdtase"/>
</dbReference>
<comment type="cofactor">
    <cofactor evidence="1">
        <name>Mn(2+)</name>
        <dbReference type="ChEBI" id="CHEBI:29035"/>
    </cofactor>
</comment>
<dbReference type="SUPFAM" id="SSF51735">
    <property type="entry name" value="NAD(P)-binding Rossmann-fold domains"/>
    <property type="match status" value="1"/>
</dbReference>
<dbReference type="InterPro" id="IPR036291">
    <property type="entry name" value="NAD(P)-bd_dom_sf"/>
</dbReference>
<feature type="region of interest" description="Disordered" evidence="9">
    <location>
        <begin position="1"/>
        <end position="24"/>
    </location>
</feature>
<dbReference type="CDD" id="cd05312">
    <property type="entry name" value="NAD_bind_1_malic_enz"/>
    <property type="match status" value="1"/>
</dbReference>
<evidence type="ECO:0000256" key="7">
    <source>
        <dbReference type="PIRSR" id="PIRSR000106-3"/>
    </source>
</evidence>
<keyword evidence="3 7" id="KW-0479">Metal-binding</keyword>
<protein>
    <recommendedName>
        <fullName evidence="8">Malic enzyme</fullName>
    </recommendedName>
</protein>
<feature type="binding site" evidence="7">
    <location>
        <position position="267"/>
    </location>
    <ligand>
        <name>a divalent metal cation</name>
        <dbReference type="ChEBI" id="CHEBI:60240"/>
    </ligand>
</feature>
<dbReference type="InterPro" id="IPR012301">
    <property type="entry name" value="Malic_N_dom"/>
</dbReference>
<dbReference type="InterPro" id="IPR037062">
    <property type="entry name" value="Malic_N_dom_sf"/>
</dbReference>
<feature type="binding site" evidence="7">
    <location>
        <position position="266"/>
    </location>
    <ligand>
        <name>a divalent metal cation</name>
        <dbReference type="ChEBI" id="CHEBI:60240"/>
    </ligand>
</feature>
<dbReference type="STRING" id="1263082.A0A068RWV5"/>
<keyword evidence="13" id="KW-1185">Reference proteome</keyword>
<dbReference type="AlphaFoldDB" id="A0A068RWV5"/>
<evidence type="ECO:0000256" key="5">
    <source>
        <dbReference type="PIRSR" id="PIRSR000106-1"/>
    </source>
</evidence>
<dbReference type="Proteomes" id="UP000027586">
    <property type="component" value="Unassembled WGS sequence"/>
</dbReference>
<evidence type="ECO:0000313" key="12">
    <source>
        <dbReference type="EMBL" id="CDH54077.1"/>
    </source>
</evidence>
<dbReference type="InterPro" id="IPR015884">
    <property type="entry name" value="Malic_enzyme_CS"/>
</dbReference>
<evidence type="ECO:0000256" key="2">
    <source>
        <dbReference type="ARBA" id="ARBA00008785"/>
    </source>
</evidence>
<dbReference type="InterPro" id="IPR012302">
    <property type="entry name" value="Malic_NAD-bd"/>
</dbReference>
<evidence type="ECO:0000256" key="9">
    <source>
        <dbReference type="SAM" id="MobiDB-lite"/>
    </source>
</evidence>
<feature type="binding site" evidence="6">
    <location>
        <position position="483"/>
    </location>
    <ligand>
        <name>(S)-malate</name>
        <dbReference type="ChEBI" id="CHEBI:15589"/>
    </ligand>
</feature>
<evidence type="ECO:0000256" key="1">
    <source>
        <dbReference type="ARBA" id="ARBA00001936"/>
    </source>
</evidence>
<comment type="cofactor">
    <cofactor evidence="7">
        <name>Mg(2+)</name>
        <dbReference type="ChEBI" id="CHEBI:18420"/>
    </cofactor>
    <cofactor evidence="7">
        <name>Mn(2+)</name>
        <dbReference type="ChEBI" id="CHEBI:29035"/>
    </cofactor>
    <text evidence="7">Divalent metal cations. Prefers magnesium or manganese.</text>
</comment>
<dbReference type="PANTHER" id="PTHR23406:SF32">
    <property type="entry name" value="NADP-DEPENDENT MALIC ENZYME"/>
    <property type="match status" value="1"/>
</dbReference>
<organism evidence="12 13">
    <name type="scientific">Lichtheimia corymbifera JMRC:FSU:9682</name>
    <dbReference type="NCBI Taxonomy" id="1263082"/>
    <lineage>
        <taxon>Eukaryota</taxon>
        <taxon>Fungi</taxon>
        <taxon>Fungi incertae sedis</taxon>
        <taxon>Mucoromycota</taxon>
        <taxon>Mucoromycotina</taxon>
        <taxon>Mucoromycetes</taxon>
        <taxon>Mucorales</taxon>
        <taxon>Lichtheimiaceae</taxon>
        <taxon>Lichtheimia</taxon>
    </lineage>
</organism>
<dbReference type="Pfam" id="PF00390">
    <property type="entry name" value="malic"/>
    <property type="match status" value="1"/>
</dbReference>
<evidence type="ECO:0000313" key="13">
    <source>
        <dbReference type="Proteomes" id="UP000027586"/>
    </source>
</evidence>
<feature type="active site" description="Proton acceptor" evidence="5">
    <location>
        <position position="195"/>
    </location>
</feature>
<dbReference type="VEuPathDB" id="FungiDB:LCOR_05364.1"/>
<evidence type="ECO:0000259" key="11">
    <source>
        <dbReference type="SMART" id="SM01274"/>
    </source>
</evidence>
<name>A0A068RWV5_9FUNG</name>
<evidence type="ECO:0000256" key="6">
    <source>
        <dbReference type="PIRSR" id="PIRSR000106-2"/>
    </source>
</evidence>
<dbReference type="SMART" id="SM01274">
    <property type="entry name" value="malic"/>
    <property type="match status" value="1"/>
</dbReference>
<dbReference type="EMBL" id="CBTN010000021">
    <property type="protein sequence ID" value="CDH54077.1"/>
    <property type="molecule type" value="Genomic_DNA"/>
</dbReference>
<comment type="caution">
    <text evidence="12">The sequence shown here is derived from an EMBL/GenBank/DDBJ whole genome shotgun (WGS) entry which is preliminary data.</text>
</comment>
<evidence type="ECO:0000256" key="8">
    <source>
        <dbReference type="RuleBase" id="RU003426"/>
    </source>
</evidence>
<dbReference type="FunFam" id="3.40.50.720:FF:000182">
    <property type="entry name" value="NAD-dependent malic enzyme"/>
    <property type="match status" value="1"/>
</dbReference>
<dbReference type="OrthoDB" id="5365701at2759"/>
<keyword evidence="4 8" id="KW-0560">Oxidoreductase</keyword>
<dbReference type="InterPro" id="IPR046346">
    <property type="entry name" value="Aminoacid_DH-like_N_sf"/>
</dbReference>
<gene>
    <name evidence="12" type="ORF">LCOR_05364.1</name>
</gene>
<dbReference type="PROSITE" id="PS00331">
    <property type="entry name" value="MALIC_ENZYMES"/>
    <property type="match status" value="1"/>
</dbReference>
<dbReference type="PRINTS" id="PR00072">
    <property type="entry name" value="MALOXRDTASE"/>
</dbReference>
<reference evidence="12" key="1">
    <citation type="submission" date="2013-08" db="EMBL/GenBank/DDBJ databases">
        <title>Gene expansion shapes genome architecture in the human pathogen Lichtheimia corymbifera: an evolutionary genomics analysis in the ancient terrestrial Mucorales (Mucoromycotina).</title>
        <authorList>
            <person name="Schwartze V.U."/>
            <person name="Winter S."/>
            <person name="Shelest E."/>
            <person name="Marcet-Houben M."/>
            <person name="Horn F."/>
            <person name="Wehner S."/>
            <person name="Hoffmann K."/>
            <person name="Riege K."/>
            <person name="Sammeth M."/>
            <person name="Nowrousian M."/>
            <person name="Valiante V."/>
            <person name="Linde J."/>
            <person name="Jacobsen I.D."/>
            <person name="Marz M."/>
            <person name="Brakhage A.A."/>
            <person name="Gabaldon T."/>
            <person name="Bocker S."/>
            <person name="Voigt K."/>
        </authorList>
    </citation>
    <scope>NUCLEOTIDE SEQUENCE [LARGE SCALE GENOMIC DNA]</scope>
    <source>
        <strain evidence="12">FSU 9682</strain>
    </source>
</reference>
<dbReference type="GO" id="GO:0004471">
    <property type="term" value="F:malate dehydrogenase (decarboxylating) (NAD+) activity"/>
    <property type="evidence" value="ECO:0007669"/>
    <property type="project" value="TreeGrafter"/>
</dbReference>
<dbReference type="PIRSF" id="PIRSF000106">
    <property type="entry name" value="ME"/>
    <property type="match status" value="1"/>
</dbReference>
<dbReference type="Pfam" id="PF03949">
    <property type="entry name" value="Malic_M"/>
    <property type="match status" value="1"/>
</dbReference>
<dbReference type="GO" id="GO:0006108">
    <property type="term" value="P:malate metabolic process"/>
    <property type="evidence" value="ECO:0007669"/>
    <property type="project" value="TreeGrafter"/>
</dbReference>
<feature type="binding site" evidence="7">
    <location>
        <position position="290"/>
    </location>
    <ligand>
        <name>a divalent metal cation</name>
        <dbReference type="ChEBI" id="CHEBI:60240"/>
    </ligand>
</feature>
<feature type="binding site" evidence="6">
    <location>
        <position position="177"/>
    </location>
    <ligand>
        <name>(S)-malate</name>
        <dbReference type="ChEBI" id="CHEBI:15589"/>
    </ligand>
</feature>
<dbReference type="Gene3D" id="3.40.50.10380">
    <property type="entry name" value="Malic enzyme, N-terminal domain"/>
    <property type="match status" value="1"/>
</dbReference>
<evidence type="ECO:0000256" key="4">
    <source>
        <dbReference type="ARBA" id="ARBA00023002"/>
    </source>
</evidence>
<evidence type="ECO:0000256" key="3">
    <source>
        <dbReference type="ARBA" id="ARBA00022723"/>
    </source>
</evidence>
<feature type="domain" description="Malic enzyme N-terminal" evidence="11">
    <location>
        <begin position="89"/>
        <end position="281"/>
    </location>
</feature>
<accession>A0A068RWV5</accession>
<dbReference type="Gene3D" id="3.40.50.720">
    <property type="entry name" value="NAD(P)-binding Rossmann-like Domain"/>
    <property type="match status" value="1"/>
</dbReference>
<dbReference type="SMART" id="SM00919">
    <property type="entry name" value="Malic_M"/>
    <property type="match status" value="1"/>
</dbReference>
<dbReference type="NCBIfam" id="NF010052">
    <property type="entry name" value="PRK13529.1"/>
    <property type="match status" value="1"/>
</dbReference>
<evidence type="ECO:0000259" key="10">
    <source>
        <dbReference type="SMART" id="SM00919"/>
    </source>
</evidence>
<dbReference type="GO" id="GO:0051287">
    <property type="term" value="F:NAD binding"/>
    <property type="evidence" value="ECO:0007669"/>
    <property type="project" value="InterPro"/>
</dbReference>
<proteinExistence type="inferred from homology"/>